<sequence length="471" mass="54650">MWLCVRFPQWELDSIGAPPTAAAIVDKQIIICANQEARTLGIRAGQNLGHALQLANDKPVSWLDRDPAQEHQALNNLIGWGYRYTSTSYSDFGSNLLLRIGPSLKLFKGVNALLHTLQCDLKHYSYHYHLGIGHSPIGSWLASFLDSDNALLEASDKDKLGHLSLRALSNLYPKDIDALRKSGLVTLSDAWNQPRPELRKRCSKHFVEHLEHLCLEREAYVPDYQPPKYFLDRFRFGYDLNDTQELWPGIEYLLNGLSAFLRHNQHRTASLTWHLEGIHRYREQFTLRSSQAHSHITPWLGLMAIRLESLQLKEPIDSLMLECRELLPLEADAIDLFGSTKGAPKQALSDRLRTRLGHQAVQHIRRRDEHIPEYAHQFTCELPTATSPQTEVRAPRPLWLLNPPVNTQSKQAKQWVHGDITLMLGPERIEDYWWESSQCRDYYIAIDNEHYRFWVFRDRRSQQWYLHGIFE</sequence>
<name>F3L4M7_9GAMM</name>
<evidence type="ECO:0000313" key="3">
    <source>
        <dbReference type="Proteomes" id="UP000005615"/>
    </source>
</evidence>
<dbReference type="Proteomes" id="UP000005615">
    <property type="component" value="Unassembled WGS sequence"/>
</dbReference>
<keyword evidence="3" id="KW-1185">Reference proteome</keyword>
<protein>
    <submittedName>
        <fullName evidence="2">Nucleotidyltransferase/DNA polymerase involved in DNA repair</fullName>
    </submittedName>
</protein>
<keyword evidence="2" id="KW-0808">Transferase</keyword>
<dbReference type="GO" id="GO:0006281">
    <property type="term" value="P:DNA repair"/>
    <property type="evidence" value="ECO:0007669"/>
    <property type="project" value="InterPro"/>
</dbReference>
<gene>
    <name evidence="2" type="ORF">IMCC3088_2628</name>
</gene>
<dbReference type="PANTHER" id="PTHR35369">
    <property type="entry name" value="BLR3025 PROTEIN-RELATED"/>
    <property type="match status" value="1"/>
</dbReference>
<dbReference type="AlphaFoldDB" id="F3L4M7"/>
<dbReference type="GO" id="GO:0016740">
    <property type="term" value="F:transferase activity"/>
    <property type="evidence" value="ECO:0007669"/>
    <property type="project" value="UniProtKB-KW"/>
</dbReference>
<dbReference type="RefSeq" id="WP_009576786.1">
    <property type="nucleotide sequence ID" value="NZ_AEIG01000085.1"/>
</dbReference>
<dbReference type="OrthoDB" id="5298951at2"/>
<comment type="caution">
    <text evidence="2">The sequence shown here is derived from an EMBL/GenBank/DDBJ whole genome shotgun (WGS) entry which is preliminary data.</text>
</comment>
<dbReference type="PANTHER" id="PTHR35369:SF2">
    <property type="entry name" value="BLR3025 PROTEIN"/>
    <property type="match status" value="1"/>
</dbReference>
<reference evidence="2 3" key="1">
    <citation type="journal article" date="2011" name="J. Bacteriol.">
        <title>Genome sequence of strain IMCC3088, a proteorhodopsin-containing marine bacterium belonging to the OM60/NOR5 clade.</title>
        <authorList>
            <person name="Jang Y."/>
            <person name="Oh H.M."/>
            <person name="Kang I."/>
            <person name="Lee K."/>
            <person name="Yang S.J."/>
            <person name="Cho J.C."/>
        </authorList>
    </citation>
    <scope>NUCLEOTIDE SEQUENCE [LARGE SCALE GENOMIC DNA]</scope>
    <source>
        <strain evidence="2 3">IMCC3088</strain>
    </source>
</reference>
<evidence type="ECO:0000256" key="1">
    <source>
        <dbReference type="ARBA" id="ARBA00022763"/>
    </source>
</evidence>
<dbReference type="InterPro" id="IPR043502">
    <property type="entry name" value="DNA/RNA_pol_sf"/>
</dbReference>
<dbReference type="STRING" id="2518989.IMCC3088_2628"/>
<dbReference type="CDD" id="cd03468">
    <property type="entry name" value="PolY_like"/>
    <property type="match status" value="1"/>
</dbReference>
<accession>F3L4M7</accession>
<proteinExistence type="predicted"/>
<dbReference type="EMBL" id="AEIG01000085">
    <property type="protein sequence ID" value="EGG28766.1"/>
    <property type="molecule type" value="Genomic_DNA"/>
</dbReference>
<dbReference type="InterPro" id="IPR001126">
    <property type="entry name" value="UmuC"/>
</dbReference>
<keyword evidence="1" id="KW-0227">DNA damage</keyword>
<dbReference type="eggNOG" id="COG0389">
    <property type="taxonomic scope" value="Bacteria"/>
</dbReference>
<dbReference type="Pfam" id="PF00817">
    <property type="entry name" value="IMS"/>
    <property type="match status" value="1"/>
</dbReference>
<dbReference type="SUPFAM" id="SSF56672">
    <property type="entry name" value="DNA/RNA polymerases"/>
    <property type="match status" value="1"/>
</dbReference>
<evidence type="ECO:0000313" key="2">
    <source>
        <dbReference type="EMBL" id="EGG28766.1"/>
    </source>
</evidence>
<dbReference type="InterPro" id="IPR050356">
    <property type="entry name" value="SulA_CellDiv_inhibitor"/>
</dbReference>
<organism evidence="2 3">
    <name type="scientific">Aequoribacter fuscus</name>
    <dbReference type="NCBI Taxonomy" id="2518989"/>
    <lineage>
        <taxon>Bacteria</taxon>
        <taxon>Pseudomonadati</taxon>
        <taxon>Pseudomonadota</taxon>
        <taxon>Gammaproteobacteria</taxon>
        <taxon>Cellvibrionales</taxon>
        <taxon>Halieaceae</taxon>
        <taxon>Aequoribacter</taxon>
    </lineage>
</organism>